<dbReference type="AlphaFoldDB" id="A0A6A5R0P0"/>
<keyword evidence="2" id="KW-1185">Reference proteome</keyword>
<reference evidence="1" key="1">
    <citation type="journal article" date="2020" name="Stud. Mycol.">
        <title>101 Dothideomycetes genomes: a test case for predicting lifestyles and emergence of pathogens.</title>
        <authorList>
            <person name="Haridas S."/>
            <person name="Albert R."/>
            <person name="Binder M."/>
            <person name="Bloem J."/>
            <person name="Labutti K."/>
            <person name="Salamov A."/>
            <person name="Andreopoulos B."/>
            <person name="Baker S."/>
            <person name="Barry K."/>
            <person name="Bills G."/>
            <person name="Bluhm B."/>
            <person name="Cannon C."/>
            <person name="Castanera R."/>
            <person name="Culley D."/>
            <person name="Daum C."/>
            <person name="Ezra D."/>
            <person name="Gonzalez J."/>
            <person name="Henrissat B."/>
            <person name="Kuo A."/>
            <person name="Liang C."/>
            <person name="Lipzen A."/>
            <person name="Lutzoni F."/>
            <person name="Magnuson J."/>
            <person name="Mondo S."/>
            <person name="Nolan M."/>
            <person name="Ohm R."/>
            <person name="Pangilinan J."/>
            <person name="Park H.-J."/>
            <person name="Ramirez L."/>
            <person name="Alfaro M."/>
            <person name="Sun H."/>
            <person name="Tritt A."/>
            <person name="Yoshinaga Y."/>
            <person name="Zwiers L.-H."/>
            <person name="Turgeon B."/>
            <person name="Goodwin S."/>
            <person name="Spatafora J."/>
            <person name="Crous P."/>
            <person name="Grigoriev I."/>
        </authorList>
    </citation>
    <scope>NUCLEOTIDE SEQUENCE</scope>
    <source>
        <strain evidence="1">HMLAC05119</strain>
    </source>
</reference>
<proteinExistence type="predicted"/>
<dbReference type="Proteomes" id="UP000800096">
    <property type="component" value="Unassembled WGS sequence"/>
</dbReference>
<dbReference type="Gene3D" id="3.90.245.10">
    <property type="entry name" value="Ribonucleoside hydrolase-like"/>
    <property type="match status" value="1"/>
</dbReference>
<dbReference type="EMBL" id="ML979132">
    <property type="protein sequence ID" value="KAF1920514.1"/>
    <property type="molecule type" value="Genomic_DNA"/>
</dbReference>
<gene>
    <name evidence="1" type="ORF">BDU57DRAFT_591620</name>
</gene>
<protein>
    <submittedName>
        <fullName evidence="1">Uncharacterized protein</fullName>
    </submittedName>
</protein>
<organism evidence="1 2">
    <name type="scientific">Ampelomyces quisqualis</name>
    <name type="common">Powdery mildew agent</name>
    <dbReference type="NCBI Taxonomy" id="50730"/>
    <lineage>
        <taxon>Eukaryota</taxon>
        <taxon>Fungi</taxon>
        <taxon>Dikarya</taxon>
        <taxon>Ascomycota</taxon>
        <taxon>Pezizomycotina</taxon>
        <taxon>Dothideomycetes</taxon>
        <taxon>Pleosporomycetidae</taxon>
        <taxon>Pleosporales</taxon>
        <taxon>Pleosporineae</taxon>
        <taxon>Phaeosphaeriaceae</taxon>
        <taxon>Ampelomyces</taxon>
    </lineage>
</organism>
<evidence type="ECO:0000313" key="1">
    <source>
        <dbReference type="EMBL" id="KAF1920514.1"/>
    </source>
</evidence>
<dbReference type="OrthoDB" id="3695094at2759"/>
<dbReference type="GO" id="GO:0016799">
    <property type="term" value="F:hydrolase activity, hydrolyzing N-glycosyl compounds"/>
    <property type="evidence" value="ECO:0007669"/>
    <property type="project" value="InterPro"/>
</dbReference>
<sequence length="576" mass="63875">MCDFSFEEKAASPTVQDEAVSRQHVQQALALLESCAGTGGPVVEALYKQCFFQIVQPSHDGYCYLAWFDQIFWPDLAEKMGAYPKVGAVLEWARRAGIHFDDELYVARMGVVLHAVSEDHPGAVPYFRQTHAIRASLDALPVGGGVLGKVLVTMDIPDPDNFLMAYQVISGNLEEAPVDVVMHPRPVDLGVVPPTVSVPGVFKLFPETKPPDVVSALLTGGDSDPAGLWIDMPEQVRLEYSEFRDFSDRTVKRDSTLYMKLSVLRLQRFLSEMGVLESAYRVFVDHEAMSKDLPRPLSHAIHKEDYFYGYSHAAEYRRELAALRANGGGGDSLRPAMRYLRLTHMRKYMREMAGDEPVKVNLYGQLLGELRGSKVSKVYVGGPFTQLSTMLEKRFEVQVGVVYAMAAFLKEGSSLFRNQFNIGLDPAAAEHVFKSADDRNVDDLFLLPTEFAKGSVYELKSEDLPAMPQPVRELVEAWNGKGRGGPVFDWVLVLVASGEMPAKVHTMGWSFDNGLFRLHDKPEGSISVYVGQDEVDNVQARHLYEGIAAAMHPRTSPTHGGLTLVSSTPNPIHPIL</sequence>
<accession>A0A6A5R0P0</accession>
<name>A0A6A5R0P0_AMPQU</name>
<dbReference type="InterPro" id="IPR036452">
    <property type="entry name" value="Ribo_hydro-like"/>
</dbReference>
<evidence type="ECO:0000313" key="2">
    <source>
        <dbReference type="Proteomes" id="UP000800096"/>
    </source>
</evidence>